<protein>
    <recommendedName>
        <fullName evidence="7">EF-hand domain-containing protein</fullName>
    </recommendedName>
</protein>
<feature type="domain" description="EF-hand" evidence="7">
    <location>
        <begin position="232"/>
        <end position="267"/>
    </location>
</feature>
<accession>A0A7S1YV34</accession>
<evidence type="ECO:0000256" key="3">
    <source>
        <dbReference type="ARBA" id="ARBA00022837"/>
    </source>
</evidence>
<keyword evidence="2 6" id="KW-0812">Transmembrane</keyword>
<dbReference type="Pfam" id="PF08507">
    <property type="entry name" value="COPI_assoc"/>
    <property type="match status" value="1"/>
</dbReference>
<evidence type="ECO:0000256" key="6">
    <source>
        <dbReference type="SAM" id="Phobius"/>
    </source>
</evidence>
<dbReference type="Gene3D" id="1.10.238.10">
    <property type="entry name" value="EF-hand"/>
    <property type="match status" value="1"/>
</dbReference>
<feature type="transmembrane region" description="Helical" evidence="6">
    <location>
        <begin position="64"/>
        <end position="83"/>
    </location>
</feature>
<organism evidence="8">
    <name type="scientific">Trieres chinensis</name>
    <name type="common">Marine centric diatom</name>
    <name type="synonym">Odontella sinensis</name>
    <dbReference type="NCBI Taxonomy" id="1514140"/>
    <lineage>
        <taxon>Eukaryota</taxon>
        <taxon>Sar</taxon>
        <taxon>Stramenopiles</taxon>
        <taxon>Ochrophyta</taxon>
        <taxon>Bacillariophyta</taxon>
        <taxon>Mediophyceae</taxon>
        <taxon>Biddulphiophycidae</taxon>
        <taxon>Eupodiscales</taxon>
        <taxon>Parodontellaceae</taxon>
        <taxon>Trieres</taxon>
    </lineage>
</organism>
<keyword evidence="3" id="KW-0106">Calcium</keyword>
<reference evidence="8" key="1">
    <citation type="submission" date="2021-01" db="EMBL/GenBank/DDBJ databases">
        <authorList>
            <person name="Corre E."/>
            <person name="Pelletier E."/>
            <person name="Niang G."/>
            <person name="Scheremetjew M."/>
            <person name="Finn R."/>
            <person name="Kale V."/>
            <person name="Holt S."/>
            <person name="Cochrane G."/>
            <person name="Meng A."/>
            <person name="Brown T."/>
            <person name="Cohen L."/>
        </authorList>
    </citation>
    <scope>NUCLEOTIDE SEQUENCE</scope>
    <source>
        <strain evidence="8">Grunow 1884</strain>
    </source>
</reference>
<dbReference type="PROSITE" id="PS00018">
    <property type="entry name" value="EF_HAND_1"/>
    <property type="match status" value="1"/>
</dbReference>
<feature type="transmembrane region" description="Helical" evidence="6">
    <location>
        <begin position="95"/>
        <end position="116"/>
    </location>
</feature>
<dbReference type="GO" id="GO:0005509">
    <property type="term" value="F:calcium ion binding"/>
    <property type="evidence" value="ECO:0007669"/>
    <property type="project" value="InterPro"/>
</dbReference>
<evidence type="ECO:0000259" key="7">
    <source>
        <dbReference type="PROSITE" id="PS50222"/>
    </source>
</evidence>
<evidence type="ECO:0000256" key="2">
    <source>
        <dbReference type="ARBA" id="ARBA00022692"/>
    </source>
</evidence>
<feature type="transmembrane region" description="Helical" evidence="6">
    <location>
        <begin position="161"/>
        <end position="180"/>
    </location>
</feature>
<dbReference type="SMART" id="SM00054">
    <property type="entry name" value="EFh"/>
    <property type="match status" value="2"/>
</dbReference>
<evidence type="ECO:0000313" key="8">
    <source>
        <dbReference type="EMBL" id="CAD9320078.1"/>
    </source>
</evidence>
<dbReference type="PROSITE" id="PS50222">
    <property type="entry name" value="EF_HAND_2"/>
    <property type="match status" value="2"/>
</dbReference>
<dbReference type="Pfam" id="PF13499">
    <property type="entry name" value="EF-hand_7"/>
    <property type="match status" value="1"/>
</dbReference>
<comment type="subcellular location">
    <subcellularLocation>
        <location evidence="1">Membrane</location>
        <topology evidence="1">Multi-pass membrane protein</topology>
    </subcellularLocation>
</comment>
<dbReference type="GO" id="GO:0016020">
    <property type="term" value="C:membrane"/>
    <property type="evidence" value="ECO:0007669"/>
    <property type="project" value="UniProtKB-SubCell"/>
</dbReference>
<dbReference type="InterPro" id="IPR018247">
    <property type="entry name" value="EF_Hand_1_Ca_BS"/>
</dbReference>
<dbReference type="InterPro" id="IPR002048">
    <property type="entry name" value="EF_hand_dom"/>
</dbReference>
<evidence type="ECO:0000256" key="4">
    <source>
        <dbReference type="ARBA" id="ARBA00022989"/>
    </source>
</evidence>
<proteinExistence type="predicted"/>
<dbReference type="InterPro" id="IPR013714">
    <property type="entry name" value="Golgi_TVP15"/>
</dbReference>
<evidence type="ECO:0000256" key="1">
    <source>
        <dbReference type="ARBA" id="ARBA00004141"/>
    </source>
</evidence>
<gene>
    <name evidence="8" type="ORF">OSIN01602_LOCUS757</name>
</gene>
<dbReference type="SUPFAM" id="SSF47473">
    <property type="entry name" value="EF-hand"/>
    <property type="match status" value="1"/>
</dbReference>
<dbReference type="AlphaFoldDB" id="A0A7S1YV34"/>
<dbReference type="PANTHER" id="PTHR28128:SF1">
    <property type="entry name" value="GOLGI APPARATUS MEMBRANE PROTEIN TVP15"/>
    <property type="match status" value="1"/>
</dbReference>
<dbReference type="PANTHER" id="PTHR28128">
    <property type="entry name" value="GOLGI APPARATUS MEMBRANE PROTEIN TVP15"/>
    <property type="match status" value="1"/>
</dbReference>
<evidence type="ECO:0000256" key="5">
    <source>
        <dbReference type="ARBA" id="ARBA00023136"/>
    </source>
</evidence>
<keyword evidence="5 6" id="KW-0472">Membrane</keyword>
<feature type="domain" description="EF-hand" evidence="7">
    <location>
        <begin position="196"/>
        <end position="231"/>
    </location>
</feature>
<keyword evidence="4 6" id="KW-1133">Transmembrane helix</keyword>
<dbReference type="EMBL" id="HBGO01001360">
    <property type="protein sequence ID" value="CAD9320078.1"/>
    <property type="molecule type" value="Transcribed_RNA"/>
</dbReference>
<dbReference type="CDD" id="cd00051">
    <property type="entry name" value="EFh"/>
    <property type="match status" value="1"/>
</dbReference>
<sequence length="274" mass="28975">MTESTSDYGNLGGAASSGAPNDGGGCAPAGGTAGAVAASVARGAVKHTIATASRVRTMAEEGPLSFKVMAFLAGILMIATSVLDFLNGLLHINPTHVVVAAYVCGSAFVMIILEGRGFIPEIVIKKFQDPIHDNAKFLRYVSGRGAFYFFAGLLQFGHWSFLNMISGGVVMFIGSLFVVVGRSTAPKLGELRAAIGDESHLQVLFVENDRDKDGFMTVEDFEGLVGTLDLNFSRNECLAAFDAMDGDDKGKVSYDDFKVWWGGAEVAVVGRSLV</sequence>
<dbReference type="InterPro" id="IPR011992">
    <property type="entry name" value="EF-hand-dom_pair"/>
</dbReference>
<name>A0A7S1YV34_TRICV</name>